<accession>A0ABD3GCK5</accession>
<sequence length="147" mass="16836">MLDDDLNAMLGDFGLARMSDHFKNPATTFVAGTYGFIAPEVSMTGKYTAKSMCYRLELFVFRLSVVERCMMSRLLCSHPKLDDRPTMHGVLEILARRVELPVVPRTKPEGDHYAYPYKNKERKLFLSDSGRRLSSVTCRTQYHLHAV</sequence>
<evidence type="ECO:0000259" key="3">
    <source>
        <dbReference type="PROSITE" id="PS50011"/>
    </source>
</evidence>
<dbReference type="InterPro" id="IPR000719">
    <property type="entry name" value="Prot_kinase_dom"/>
</dbReference>
<dbReference type="GO" id="GO:0005524">
    <property type="term" value="F:ATP binding"/>
    <property type="evidence" value="ECO:0007669"/>
    <property type="project" value="UniProtKB-KW"/>
</dbReference>
<comment type="caution">
    <text evidence="4">The sequence shown here is derived from an EMBL/GenBank/DDBJ whole genome shotgun (WGS) entry which is preliminary data.</text>
</comment>
<dbReference type="AlphaFoldDB" id="A0ABD3GCK5"/>
<evidence type="ECO:0000256" key="2">
    <source>
        <dbReference type="ARBA" id="ARBA00022840"/>
    </source>
</evidence>
<dbReference type="Proteomes" id="UP001633002">
    <property type="component" value="Unassembled WGS sequence"/>
</dbReference>
<dbReference type="PROSITE" id="PS50011">
    <property type="entry name" value="PROTEIN_KINASE_DOM"/>
    <property type="match status" value="1"/>
</dbReference>
<reference evidence="4 5" key="1">
    <citation type="submission" date="2024-09" db="EMBL/GenBank/DDBJ databases">
        <title>Chromosome-scale assembly of Riccia sorocarpa.</title>
        <authorList>
            <person name="Paukszto L."/>
        </authorList>
    </citation>
    <scope>NUCLEOTIDE SEQUENCE [LARGE SCALE GENOMIC DNA]</scope>
    <source>
        <strain evidence="4">LP-2024</strain>
        <tissue evidence="4">Aerial parts of the thallus</tissue>
    </source>
</reference>
<gene>
    <name evidence="4" type="ORF">R1sor_026250</name>
</gene>
<dbReference type="InterPro" id="IPR011009">
    <property type="entry name" value="Kinase-like_dom_sf"/>
</dbReference>
<dbReference type="SUPFAM" id="SSF56112">
    <property type="entry name" value="Protein kinase-like (PK-like)"/>
    <property type="match status" value="1"/>
</dbReference>
<proteinExistence type="predicted"/>
<dbReference type="PANTHER" id="PTHR27007">
    <property type="match status" value="1"/>
</dbReference>
<dbReference type="EMBL" id="JBJQOH010000008">
    <property type="protein sequence ID" value="KAL3676302.1"/>
    <property type="molecule type" value="Genomic_DNA"/>
</dbReference>
<evidence type="ECO:0000256" key="1">
    <source>
        <dbReference type="ARBA" id="ARBA00022741"/>
    </source>
</evidence>
<feature type="domain" description="Protein kinase" evidence="3">
    <location>
        <begin position="1"/>
        <end position="147"/>
    </location>
</feature>
<organism evidence="4 5">
    <name type="scientific">Riccia sorocarpa</name>
    <dbReference type="NCBI Taxonomy" id="122646"/>
    <lineage>
        <taxon>Eukaryota</taxon>
        <taxon>Viridiplantae</taxon>
        <taxon>Streptophyta</taxon>
        <taxon>Embryophyta</taxon>
        <taxon>Marchantiophyta</taxon>
        <taxon>Marchantiopsida</taxon>
        <taxon>Marchantiidae</taxon>
        <taxon>Marchantiales</taxon>
        <taxon>Ricciaceae</taxon>
        <taxon>Riccia</taxon>
    </lineage>
</organism>
<dbReference type="InterPro" id="IPR050528">
    <property type="entry name" value="L-type_Lectin-RKs"/>
</dbReference>
<dbReference type="Gene3D" id="1.10.510.10">
    <property type="entry name" value="Transferase(Phosphotransferase) domain 1"/>
    <property type="match status" value="1"/>
</dbReference>
<evidence type="ECO:0000313" key="4">
    <source>
        <dbReference type="EMBL" id="KAL3676302.1"/>
    </source>
</evidence>
<protein>
    <recommendedName>
        <fullName evidence="3">Protein kinase domain-containing protein</fullName>
    </recommendedName>
</protein>
<name>A0ABD3GCK5_9MARC</name>
<evidence type="ECO:0000313" key="5">
    <source>
        <dbReference type="Proteomes" id="UP001633002"/>
    </source>
</evidence>
<keyword evidence="2" id="KW-0067">ATP-binding</keyword>
<keyword evidence="1" id="KW-0547">Nucleotide-binding</keyword>
<keyword evidence="5" id="KW-1185">Reference proteome</keyword>